<comment type="catalytic activity">
    <reaction evidence="8">
        <text>L-seryl-[protein] + UTP = O-(5'-uridylyl)-L-seryl-[protein] + diphosphate</text>
        <dbReference type="Rhea" id="RHEA:64604"/>
        <dbReference type="Rhea" id="RHEA-COMP:9863"/>
        <dbReference type="Rhea" id="RHEA-COMP:16635"/>
        <dbReference type="ChEBI" id="CHEBI:29999"/>
        <dbReference type="ChEBI" id="CHEBI:33019"/>
        <dbReference type="ChEBI" id="CHEBI:46398"/>
        <dbReference type="ChEBI" id="CHEBI:156051"/>
    </reaction>
</comment>
<evidence type="ECO:0000313" key="9">
    <source>
        <dbReference type="EMBL" id="TRW49877.1"/>
    </source>
</evidence>
<keyword evidence="5 8" id="KW-0547">Nucleotide-binding</keyword>
<evidence type="ECO:0000256" key="3">
    <source>
        <dbReference type="ARBA" id="ARBA00022695"/>
    </source>
</evidence>
<feature type="binding site" evidence="8">
    <location>
        <position position="279"/>
    </location>
    <ligand>
        <name>Mg(2+)</name>
        <dbReference type="ChEBI" id="CHEBI:18420"/>
    </ligand>
</feature>
<evidence type="ECO:0000256" key="1">
    <source>
        <dbReference type="ARBA" id="ARBA00009747"/>
    </source>
</evidence>
<keyword evidence="6 8" id="KW-0067">ATP-binding</keyword>
<comment type="cofactor">
    <cofactor evidence="8">
        <name>Mg(2+)</name>
        <dbReference type="ChEBI" id="CHEBI:18420"/>
    </cofactor>
    <cofactor evidence="8">
        <name>Mn(2+)</name>
        <dbReference type="ChEBI" id="CHEBI:29035"/>
    </cofactor>
</comment>
<dbReference type="HAMAP" id="MF_00692">
    <property type="entry name" value="SelO"/>
    <property type="match status" value="1"/>
</dbReference>
<feature type="binding site" evidence="8">
    <location>
        <position position="279"/>
    </location>
    <ligand>
        <name>ATP</name>
        <dbReference type="ChEBI" id="CHEBI:30616"/>
    </ligand>
</feature>
<keyword evidence="4 8" id="KW-0479">Metal-binding</keyword>
<comment type="catalytic activity">
    <reaction evidence="8">
        <text>L-tyrosyl-[protein] + UTP = O-(5'-uridylyl)-L-tyrosyl-[protein] + diphosphate</text>
        <dbReference type="Rhea" id="RHEA:83887"/>
        <dbReference type="Rhea" id="RHEA-COMP:10136"/>
        <dbReference type="Rhea" id="RHEA-COMP:20238"/>
        <dbReference type="ChEBI" id="CHEBI:33019"/>
        <dbReference type="ChEBI" id="CHEBI:46398"/>
        <dbReference type="ChEBI" id="CHEBI:46858"/>
        <dbReference type="ChEBI" id="CHEBI:90602"/>
    </reaction>
</comment>
<dbReference type="GO" id="GO:0030145">
    <property type="term" value="F:manganese ion binding"/>
    <property type="evidence" value="ECO:0007669"/>
    <property type="project" value="UniProtKB-UniRule"/>
</dbReference>
<keyword evidence="3 8" id="KW-0548">Nucleotidyltransferase</keyword>
<comment type="catalytic activity">
    <reaction evidence="8">
        <text>L-seryl-[protein] + ATP = 3-O-(5'-adenylyl)-L-seryl-[protein] + diphosphate</text>
        <dbReference type="Rhea" id="RHEA:58120"/>
        <dbReference type="Rhea" id="RHEA-COMP:9863"/>
        <dbReference type="Rhea" id="RHEA-COMP:15073"/>
        <dbReference type="ChEBI" id="CHEBI:29999"/>
        <dbReference type="ChEBI" id="CHEBI:30616"/>
        <dbReference type="ChEBI" id="CHEBI:33019"/>
        <dbReference type="ChEBI" id="CHEBI:142516"/>
        <dbReference type="EC" id="2.7.7.108"/>
    </reaction>
</comment>
<dbReference type="Pfam" id="PF02696">
    <property type="entry name" value="SelO"/>
    <property type="match status" value="1"/>
</dbReference>
<dbReference type="NCBIfam" id="NF000658">
    <property type="entry name" value="PRK00029.1"/>
    <property type="match status" value="1"/>
</dbReference>
<feature type="binding site" evidence="8">
    <location>
        <position position="139"/>
    </location>
    <ligand>
        <name>ATP</name>
        <dbReference type="ChEBI" id="CHEBI:30616"/>
    </ligand>
</feature>
<dbReference type="RefSeq" id="WP_143234297.1">
    <property type="nucleotide sequence ID" value="NZ_VJWL01000001.1"/>
</dbReference>
<dbReference type="GO" id="GO:0005524">
    <property type="term" value="F:ATP binding"/>
    <property type="evidence" value="ECO:0007669"/>
    <property type="project" value="UniProtKB-UniRule"/>
</dbReference>
<evidence type="ECO:0000313" key="10">
    <source>
        <dbReference type="Proteomes" id="UP000320359"/>
    </source>
</evidence>
<dbReference type="InterPro" id="IPR003846">
    <property type="entry name" value="SelO"/>
</dbReference>
<dbReference type="PANTHER" id="PTHR32057:SF14">
    <property type="entry name" value="PROTEIN ADENYLYLTRANSFERASE SELO, MITOCHONDRIAL"/>
    <property type="match status" value="1"/>
</dbReference>
<keyword evidence="8" id="KW-0464">Manganese</keyword>
<comment type="catalytic activity">
    <reaction evidence="8">
        <text>L-tyrosyl-[protein] + ATP = O-(5'-adenylyl)-L-tyrosyl-[protein] + diphosphate</text>
        <dbReference type="Rhea" id="RHEA:54288"/>
        <dbReference type="Rhea" id="RHEA-COMP:10136"/>
        <dbReference type="Rhea" id="RHEA-COMP:13846"/>
        <dbReference type="ChEBI" id="CHEBI:30616"/>
        <dbReference type="ChEBI" id="CHEBI:33019"/>
        <dbReference type="ChEBI" id="CHEBI:46858"/>
        <dbReference type="ChEBI" id="CHEBI:83624"/>
        <dbReference type="EC" id="2.7.7.108"/>
    </reaction>
</comment>
<dbReference type="AlphaFoldDB" id="A0A552X4C0"/>
<evidence type="ECO:0000256" key="6">
    <source>
        <dbReference type="ARBA" id="ARBA00022840"/>
    </source>
</evidence>
<organism evidence="9 10">
    <name type="scientific">Aliidiomarina halalkaliphila</name>
    <dbReference type="NCBI Taxonomy" id="2593535"/>
    <lineage>
        <taxon>Bacteria</taxon>
        <taxon>Pseudomonadati</taxon>
        <taxon>Pseudomonadota</taxon>
        <taxon>Gammaproteobacteria</taxon>
        <taxon>Alteromonadales</taxon>
        <taxon>Idiomarinaceae</taxon>
        <taxon>Aliidiomarina</taxon>
    </lineage>
</organism>
<keyword evidence="2 8" id="KW-0808">Transferase</keyword>
<evidence type="ECO:0000256" key="8">
    <source>
        <dbReference type="HAMAP-Rule" id="MF_00692"/>
    </source>
</evidence>
<feature type="binding site" evidence="8">
    <location>
        <position position="127"/>
    </location>
    <ligand>
        <name>ATP</name>
        <dbReference type="ChEBI" id="CHEBI:30616"/>
    </ligand>
</feature>
<dbReference type="EMBL" id="VJWL01000001">
    <property type="protein sequence ID" value="TRW49877.1"/>
    <property type="molecule type" value="Genomic_DNA"/>
</dbReference>
<gene>
    <name evidence="8" type="primary">ydiU</name>
    <name evidence="8" type="synonym">selO</name>
    <name evidence="9" type="ORF">FM042_03220</name>
</gene>
<feature type="binding site" evidence="8">
    <location>
        <position position="104"/>
    </location>
    <ligand>
        <name>ATP</name>
        <dbReference type="ChEBI" id="CHEBI:30616"/>
    </ligand>
</feature>
<dbReference type="PANTHER" id="PTHR32057">
    <property type="entry name" value="PROTEIN ADENYLYLTRANSFERASE SELO, MITOCHONDRIAL"/>
    <property type="match status" value="1"/>
</dbReference>
<sequence length="529" mass="58668">MSQKVSQQEATLEHSYGQLGTFFSRTTAPTPVQAPQWIAFNHKLAEALALPATLRGTDTSLHLFSGNLDASDWVHSPLAKAIEPRALAYAGHQFGHFVPQLGDGRALLLTEVVVPGNSDQRVDIQLKGSGPTAFSRGGDGRSPIGPVLREYLVSEAMHHLGVPTTRALAAVASGEYVYRDEPLPGAILTRVASSHIRIGTFQYAAAHGGTAQVKKLADYAIQRHFPTLLEEAEGAPRYLAFLQHVMQRQAHLVAEWERVGFVHGVMNTDNTSICGETIDYGPCAFIDSFSKDTVFSSIDRNGRYRFSNQPRIAQWNLARFAETLLPLIDESRMNTHKQEVHGEQTVARLTDIIQQFPAMYKQARAVSIGRKFGVSDPDLLTAEVSERLFTLIDASYAQLEVDALDHTLSFAALTTQGQQPKGDFLDYVQTTTSLSFWHDWHQRWLALLDEAQITNAADVMAQANPRLIPRNHRIQQVIEQVEANGDLSEFWRCHGAWSSPYRYSELGDNADLLLPPQPDEQVARTFCGT</sequence>
<feature type="binding site" evidence="8">
    <location>
        <position position="140"/>
    </location>
    <ligand>
        <name>ATP</name>
        <dbReference type="ChEBI" id="CHEBI:30616"/>
    </ligand>
</feature>
<comment type="catalytic activity">
    <reaction evidence="8">
        <text>L-threonyl-[protein] + ATP = 3-O-(5'-adenylyl)-L-threonyl-[protein] + diphosphate</text>
        <dbReference type="Rhea" id="RHEA:54292"/>
        <dbReference type="Rhea" id="RHEA-COMP:11060"/>
        <dbReference type="Rhea" id="RHEA-COMP:13847"/>
        <dbReference type="ChEBI" id="CHEBI:30013"/>
        <dbReference type="ChEBI" id="CHEBI:30616"/>
        <dbReference type="ChEBI" id="CHEBI:33019"/>
        <dbReference type="ChEBI" id="CHEBI:138113"/>
        <dbReference type="EC" id="2.7.7.108"/>
    </reaction>
</comment>
<evidence type="ECO:0000256" key="4">
    <source>
        <dbReference type="ARBA" id="ARBA00022723"/>
    </source>
</evidence>
<reference evidence="9 10" key="1">
    <citation type="submission" date="2019-07" db="EMBL/GenBank/DDBJ databases">
        <authorList>
            <person name="Yang M."/>
            <person name="Zhao D."/>
            <person name="Xiang H."/>
        </authorList>
    </citation>
    <scope>NUCLEOTIDE SEQUENCE [LARGE SCALE GENOMIC DNA]</scope>
    <source>
        <strain evidence="9 10">IM1326</strain>
    </source>
</reference>
<comment type="similarity">
    <text evidence="1 8">Belongs to the SELO family.</text>
</comment>
<evidence type="ECO:0000256" key="2">
    <source>
        <dbReference type="ARBA" id="ARBA00022679"/>
    </source>
</evidence>
<protein>
    <recommendedName>
        <fullName evidence="8">Protein nucleotidyltransferase YdiU</fullName>
        <ecNumber evidence="8">2.7.7.-</ecNumber>
    </recommendedName>
    <alternativeName>
        <fullName evidence="8">Protein adenylyltransferase YdiU</fullName>
        <ecNumber evidence="8">2.7.7.108</ecNumber>
    </alternativeName>
    <alternativeName>
        <fullName evidence="8">Protein uridylyltransferase YdiU</fullName>
        <ecNumber evidence="8">2.7.7.-</ecNumber>
    </alternativeName>
</protein>
<dbReference type="EC" id="2.7.7.108" evidence="8"/>
<feature type="binding site" evidence="8">
    <location>
        <position position="102"/>
    </location>
    <ligand>
        <name>ATP</name>
        <dbReference type="ChEBI" id="CHEBI:30616"/>
    </ligand>
</feature>
<feature type="active site" description="Proton acceptor" evidence="8">
    <location>
        <position position="269"/>
    </location>
</feature>
<comment type="function">
    <text evidence="8">Nucleotidyltransferase involved in the post-translational modification of proteins. It can catalyze the addition of adenosine monophosphate (AMP) or uridine monophosphate (UMP) to a protein, resulting in modifications known as AMPylation and UMPylation.</text>
</comment>
<feature type="binding site" evidence="8">
    <location>
        <position position="270"/>
    </location>
    <ligand>
        <name>Mg(2+)</name>
        <dbReference type="ChEBI" id="CHEBI:18420"/>
    </ligand>
</feature>
<keyword evidence="10" id="KW-1185">Reference proteome</keyword>
<feature type="binding site" evidence="8">
    <location>
        <position position="105"/>
    </location>
    <ligand>
        <name>ATP</name>
        <dbReference type="ChEBI" id="CHEBI:30616"/>
    </ligand>
</feature>
<dbReference type="OrthoDB" id="9776281at2"/>
<dbReference type="GO" id="GO:0070733">
    <property type="term" value="F:AMPylase activity"/>
    <property type="evidence" value="ECO:0007669"/>
    <property type="project" value="UniProtKB-EC"/>
</dbReference>
<dbReference type="GO" id="GO:0000287">
    <property type="term" value="F:magnesium ion binding"/>
    <property type="evidence" value="ECO:0007669"/>
    <property type="project" value="UniProtKB-UniRule"/>
</dbReference>
<feature type="binding site" evidence="8">
    <location>
        <position position="190"/>
    </location>
    <ligand>
        <name>ATP</name>
        <dbReference type="ChEBI" id="CHEBI:30616"/>
    </ligand>
</feature>
<name>A0A552X4C0_9GAMM</name>
<feature type="binding site" evidence="8">
    <location>
        <position position="197"/>
    </location>
    <ligand>
        <name>ATP</name>
        <dbReference type="ChEBI" id="CHEBI:30616"/>
    </ligand>
</feature>
<comment type="catalytic activity">
    <reaction evidence="8">
        <text>L-histidyl-[protein] + UTP = N(tele)-(5'-uridylyl)-L-histidyl-[protein] + diphosphate</text>
        <dbReference type="Rhea" id="RHEA:83891"/>
        <dbReference type="Rhea" id="RHEA-COMP:9745"/>
        <dbReference type="Rhea" id="RHEA-COMP:20239"/>
        <dbReference type="ChEBI" id="CHEBI:29979"/>
        <dbReference type="ChEBI" id="CHEBI:33019"/>
        <dbReference type="ChEBI" id="CHEBI:46398"/>
        <dbReference type="ChEBI" id="CHEBI:233474"/>
    </reaction>
</comment>
<dbReference type="EC" id="2.7.7.-" evidence="8"/>
<comment type="caution">
    <text evidence="9">The sequence shown here is derived from an EMBL/GenBank/DDBJ whole genome shotgun (WGS) entry which is preliminary data.</text>
</comment>
<dbReference type="Proteomes" id="UP000320359">
    <property type="component" value="Unassembled WGS sequence"/>
</dbReference>
<proteinExistence type="inferred from homology"/>
<evidence type="ECO:0000256" key="5">
    <source>
        <dbReference type="ARBA" id="ARBA00022741"/>
    </source>
</evidence>
<evidence type="ECO:0000256" key="7">
    <source>
        <dbReference type="ARBA" id="ARBA00022842"/>
    </source>
</evidence>
<accession>A0A552X4C0</accession>
<keyword evidence="7 8" id="KW-0460">Magnesium</keyword>